<keyword evidence="6" id="KW-0902">Two-component regulatory system</keyword>
<dbReference type="PANTHER" id="PTHR43065:SF10">
    <property type="entry name" value="PEROXIDE STRESS-ACTIVATED HISTIDINE KINASE MAK3"/>
    <property type="match status" value="1"/>
</dbReference>
<dbReference type="Gene3D" id="3.30.565.10">
    <property type="entry name" value="Histidine kinase-like ATPase, C-terminal domain"/>
    <property type="match status" value="1"/>
</dbReference>
<evidence type="ECO:0000256" key="6">
    <source>
        <dbReference type="ARBA" id="ARBA00023012"/>
    </source>
</evidence>
<reference evidence="8" key="2">
    <citation type="journal article" date="2014" name="ISME J.">
        <title>Microbial stratification in low pH oxic and suboxic macroscopic growths along an acid mine drainage.</title>
        <authorList>
            <person name="Mendez-Garcia C."/>
            <person name="Mesa V."/>
            <person name="Sprenger R.R."/>
            <person name="Richter M."/>
            <person name="Diez M.S."/>
            <person name="Solano J."/>
            <person name="Bargiela R."/>
            <person name="Golyshina O.V."/>
            <person name="Manteca A."/>
            <person name="Ramos J.L."/>
            <person name="Gallego J.R."/>
            <person name="Llorente I."/>
            <person name="Martins Dos Santos V.A."/>
            <person name="Jensen O.N."/>
            <person name="Pelaez A.I."/>
            <person name="Sanchez J."/>
            <person name="Ferrer M."/>
        </authorList>
    </citation>
    <scope>NUCLEOTIDE SEQUENCE</scope>
</reference>
<reference evidence="8" key="1">
    <citation type="submission" date="2013-08" db="EMBL/GenBank/DDBJ databases">
        <authorList>
            <person name="Mendez C."/>
            <person name="Richter M."/>
            <person name="Ferrer M."/>
            <person name="Sanchez J."/>
        </authorList>
    </citation>
    <scope>NUCLEOTIDE SEQUENCE</scope>
</reference>
<name>T1A806_9ZZZZ</name>
<dbReference type="PRINTS" id="PR00344">
    <property type="entry name" value="BCTRLSENSOR"/>
</dbReference>
<evidence type="ECO:0000259" key="7">
    <source>
        <dbReference type="PROSITE" id="PS50109"/>
    </source>
</evidence>
<evidence type="ECO:0000256" key="2">
    <source>
        <dbReference type="ARBA" id="ARBA00022679"/>
    </source>
</evidence>
<keyword evidence="1" id="KW-0597">Phosphoprotein</keyword>
<keyword evidence="4" id="KW-0418">Kinase</keyword>
<dbReference type="InterPro" id="IPR003594">
    <property type="entry name" value="HATPase_dom"/>
</dbReference>
<feature type="non-terminal residue" evidence="8">
    <location>
        <position position="1"/>
    </location>
</feature>
<evidence type="ECO:0000256" key="5">
    <source>
        <dbReference type="ARBA" id="ARBA00022840"/>
    </source>
</evidence>
<dbReference type="SUPFAM" id="SSF55874">
    <property type="entry name" value="ATPase domain of HSP90 chaperone/DNA topoisomerase II/histidine kinase"/>
    <property type="match status" value="1"/>
</dbReference>
<dbReference type="InterPro" id="IPR036890">
    <property type="entry name" value="HATPase_C_sf"/>
</dbReference>
<comment type="caution">
    <text evidence="8">The sequence shown here is derived from an EMBL/GenBank/DDBJ whole genome shotgun (WGS) entry which is preliminary data.</text>
</comment>
<dbReference type="PANTHER" id="PTHR43065">
    <property type="entry name" value="SENSOR HISTIDINE KINASE"/>
    <property type="match status" value="1"/>
</dbReference>
<dbReference type="InterPro" id="IPR005467">
    <property type="entry name" value="His_kinase_dom"/>
</dbReference>
<dbReference type="SMART" id="SM00387">
    <property type="entry name" value="HATPase_c"/>
    <property type="match status" value="1"/>
</dbReference>
<dbReference type="InterPro" id="IPR004358">
    <property type="entry name" value="Sig_transdc_His_kin-like_C"/>
</dbReference>
<proteinExistence type="predicted"/>
<keyword evidence="2" id="KW-0808">Transferase</keyword>
<accession>T1A806</accession>
<dbReference type="GO" id="GO:0000160">
    <property type="term" value="P:phosphorelay signal transduction system"/>
    <property type="evidence" value="ECO:0007669"/>
    <property type="project" value="UniProtKB-KW"/>
</dbReference>
<dbReference type="EMBL" id="AUZY01006855">
    <property type="protein sequence ID" value="EQD52983.1"/>
    <property type="molecule type" value="Genomic_DNA"/>
</dbReference>
<evidence type="ECO:0000256" key="3">
    <source>
        <dbReference type="ARBA" id="ARBA00022741"/>
    </source>
</evidence>
<evidence type="ECO:0000256" key="1">
    <source>
        <dbReference type="ARBA" id="ARBA00022553"/>
    </source>
</evidence>
<organism evidence="8">
    <name type="scientific">mine drainage metagenome</name>
    <dbReference type="NCBI Taxonomy" id="410659"/>
    <lineage>
        <taxon>unclassified sequences</taxon>
        <taxon>metagenomes</taxon>
        <taxon>ecological metagenomes</taxon>
    </lineage>
</organism>
<sequence>EVIDSGPGIPPEVLPHIFEPFFTTKPEGEGTGLGLAICHGILQAHHGSIVARNVPGAGAGFLLSFPDPAAPRHPPAGRRT</sequence>
<protein>
    <submittedName>
        <fullName evidence="8">ATP-binding region, ATPase-like domain protein</fullName>
    </submittedName>
</protein>
<gene>
    <name evidence="8" type="ORF">B1B_10465</name>
</gene>
<keyword evidence="5 8" id="KW-0067">ATP-binding</keyword>
<dbReference type="Pfam" id="PF02518">
    <property type="entry name" value="HATPase_c"/>
    <property type="match status" value="1"/>
</dbReference>
<dbReference type="AlphaFoldDB" id="T1A806"/>
<feature type="domain" description="Histidine kinase" evidence="7">
    <location>
        <begin position="1"/>
        <end position="69"/>
    </location>
</feature>
<evidence type="ECO:0000313" key="8">
    <source>
        <dbReference type="EMBL" id="EQD52983.1"/>
    </source>
</evidence>
<dbReference type="PROSITE" id="PS50109">
    <property type="entry name" value="HIS_KIN"/>
    <property type="match status" value="1"/>
</dbReference>
<keyword evidence="3" id="KW-0547">Nucleotide-binding</keyword>
<dbReference type="GO" id="GO:0016301">
    <property type="term" value="F:kinase activity"/>
    <property type="evidence" value="ECO:0007669"/>
    <property type="project" value="UniProtKB-KW"/>
</dbReference>
<dbReference type="GO" id="GO:0005524">
    <property type="term" value="F:ATP binding"/>
    <property type="evidence" value="ECO:0007669"/>
    <property type="project" value="UniProtKB-KW"/>
</dbReference>
<evidence type="ECO:0000256" key="4">
    <source>
        <dbReference type="ARBA" id="ARBA00022777"/>
    </source>
</evidence>